<dbReference type="EMBL" id="FRDM01000006">
    <property type="protein sequence ID" value="SHN69909.1"/>
    <property type="molecule type" value="Genomic_DNA"/>
</dbReference>
<comment type="similarity">
    <text evidence="1">Belongs to the SMC family. SbcC subfamily.</text>
</comment>
<evidence type="ECO:0000313" key="5">
    <source>
        <dbReference type="EMBL" id="SHN69909.1"/>
    </source>
</evidence>
<evidence type="ECO:0000256" key="1">
    <source>
        <dbReference type="ARBA" id="ARBA00006930"/>
    </source>
</evidence>
<dbReference type="Pfam" id="PF13558">
    <property type="entry name" value="SbcC_Walker_B"/>
    <property type="match status" value="1"/>
</dbReference>
<organism evidence="5 6">
    <name type="scientific">Geodermatophilus obscurus</name>
    <dbReference type="NCBI Taxonomy" id="1861"/>
    <lineage>
        <taxon>Bacteria</taxon>
        <taxon>Bacillati</taxon>
        <taxon>Actinomycetota</taxon>
        <taxon>Actinomycetes</taxon>
        <taxon>Geodermatophilales</taxon>
        <taxon>Geodermatophilaceae</taxon>
        <taxon>Geodermatophilus</taxon>
    </lineage>
</organism>
<protein>
    <recommendedName>
        <fullName evidence="3">Nuclease SbcCD subunit C</fullName>
    </recommendedName>
</protein>
<gene>
    <name evidence="5" type="ORF">SAMN05660350_01719</name>
</gene>
<comment type="subunit">
    <text evidence="2">Heterodimer of SbcC and SbcD.</text>
</comment>
<dbReference type="AlphaFoldDB" id="A0A1M7TGL2"/>
<dbReference type="SUPFAM" id="SSF52540">
    <property type="entry name" value="P-loop containing nucleoside triphosphate hydrolases"/>
    <property type="match status" value="1"/>
</dbReference>
<name>A0A1M7TGL2_9ACTN</name>
<accession>A0A1M7TGL2</accession>
<evidence type="ECO:0000256" key="3">
    <source>
        <dbReference type="ARBA" id="ARBA00013368"/>
    </source>
</evidence>
<keyword evidence="4" id="KW-0175">Coiled coil</keyword>
<evidence type="ECO:0000256" key="2">
    <source>
        <dbReference type="ARBA" id="ARBA00011322"/>
    </source>
</evidence>
<dbReference type="PANTHER" id="PTHR32114">
    <property type="entry name" value="ABC TRANSPORTER ABCH.3"/>
    <property type="match status" value="1"/>
</dbReference>
<dbReference type="InterPro" id="IPR027417">
    <property type="entry name" value="P-loop_NTPase"/>
</dbReference>
<proteinExistence type="inferred from homology"/>
<dbReference type="Gene3D" id="3.40.50.300">
    <property type="entry name" value="P-loop containing nucleotide triphosphate hydrolases"/>
    <property type="match status" value="1"/>
</dbReference>
<evidence type="ECO:0000313" key="6">
    <source>
        <dbReference type="Proteomes" id="UP000184428"/>
    </source>
</evidence>
<dbReference type="Pfam" id="PF13555">
    <property type="entry name" value="AAA_29"/>
    <property type="match status" value="1"/>
</dbReference>
<dbReference type="Proteomes" id="UP000184428">
    <property type="component" value="Unassembled WGS sequence"/>
</dbReference>
<dbReference type="OrthoDB" id="174137at2"/>
<feature type="coiled-coil region" evidence="4">
    <location>
        <begin position="314"/>
        <end position="355"/>
    </location>
</feature>
<reference evidence="5 6" key="1">
    <citation type="submission" date="2016-12" db="EMBL/GenBank/DDBJ databases">
        <authorList>
            <person name="Song W.-J."/>
            <person name="Kurnit D.M."/>
        </authorList>
    </citation>
    <scope>NUCLEOTIDE SEQUENCE [LARGE SCALE GENOMIC DNA]</scope>
    <source>
        <strain evidence="5 6">DSM 43162</strain>
    </source>
</reference>
<evidence type="ECO:0000256" key="4">
    <source>
        <dbReference type="SAM" id="Coils"/>
    </source>
</evidence>
<sequence>MTTLFTAADLAEATGSSGERRARVGHRLHRLELLNWGTFDQRVWTFSPGGDDSLLTGDIGSGKSTVVDALTTLLVPPQRITFNRAAGAETRERDLRSYVLGHYKAERSETTGGSAPVGLRRGPTFTVLLAVFGNEGYDTTTSLGVVLWLADGQTGQPDRFYLTADRDLTIAGDLTGFGGDPAALRKRLTAGGAGVHDGYPAYAQRLRRLLDIPSAQAIELFAQTVSMKAVGDLTGFVRQHMLEPFDAQSWVDKLVTHFESLTRAHDAVVAARTQLEQLDPLLAVAGTYENLTERITALAAQRAALPAFVADRTVALLGSEARAATERLARLAEEKQRLDDDIARGGEEVKALEREMDGQGGARLREIDLAVTLLSPEVDKRRSRATAYAADLAVLGLPPVGSADVFAARRPQIDRLHAEHESRRAGQREQGDRLAVDAARLRDEEAELNAELLELRRRRVNIPAASLELRARLLAATGLTEADLPFAGELIGVRPEHADWEGAAERVLRGFGLSLLVPDRHYAAVSDWVETEHLRGRLVYYRVPAQAEPVRPPRSAHPLADVVEVKDGPFAAWLRAEVLARADLERVETTAQFRRAERAVTRAGQVKGGRNRHEKDDRFRIGDRRNYVLGWSPEAKIDALLDIASQLGRRRQQLAERDRQLREGEQQLRARGSALDRVAGVSSFEELDWAALVHRIDELGAERARLTGASGELARLQALLTDAVGRVARASQQRDRVLNRVGSTGSEQRRALAEADVRRNRAAAARDIDPAVLDALGRAAPAPAPGDVAGWDAWEQATLQQLTDEHDRATVRRTQAAGRVTGAMHEFRLRWPLLTGELDDAVESIGGYRELHGRLVSDDLPRFEAEFQELLRTNAIRDIAGFSAELRKQAELIEERIDRINDSLRGIDYNDGRYISLETGRTPNMEVRTFLADLRACTDEALGGDDADGSYSERKFHQVRALVERFRGRDGSTEADRIWTQRVTDVRNWVVFTAVERWRDTDEEHETYTDSGGKSGGQKEKLAYTVLAASLAYQFKLRWGAERARAFQMAVIDEAFGRGSDESTRYALALFRRLGLQLVVVTPLQKIHVIEHAVAAVGFVDNPTGAGSRMHTLTIQQYRDGRARHLTAAEPGAPGAG</sequence>
<dbReference type="RefSeq" id="WP_072916414.1">
    <property type="nucleotide sequence ID" value="NZ_FRDM01000006.1"/>
</dbReference>
<dbReference type="PANTHER" id="PTHR32114:SF2">
    <property type="entry name" value="ABC TRANSPORTER ABCH.3"/>
    <property type="match status" value="1"/>
</dbReference>